<keyword evidence="2" id="KW-1185">Reference proteome</keyword>
<proteinExistence type="predicted"/>
<sequence length="40" mass="4758">MVLSVEKQKIKTFLFDGIRRNNFHFRGNILRIATYLCNVT</sequence>
<evidence type="ECO:0000313" key="1">
    <source>
        <dbReference type="EMBL" id="ERJ80572.1"/>
    </source>
</evidence>
<comment type="caution">
    <text evidence="1">The sequence shown here is derived from an EMBL/GenBank/DDBJ whole genome shotgun (WGS) entry which is preliminary data.</text>
</comment>
<dbReference type="Proteomes" id="UP000016660">
    <property type="component" value="Unassembled WGS sequence"/>
</dbReference>
<gene>
    <name evidence="1" type="ORF">HMPREF0653_00331</name>
</gene>
<name>A0ABN0NV46_9BACT</name>
<protein>
    <submittedName>
        <fullName evidence="1">Uncharacterized protein</fullName>
    </submittedName>
</protein>
<reference evidence="1 2" key="1">
    <citation type="submission" date="2013-06" db="EMBL/GenBank/DDBJ databases">
        <authorList>
            <person name="Weinstock G."/>
            <person name="Sodergren E."/>
            <person name="Lobos E.A."/>
            <person name="Fulton L."/>
            <person name="Fulton R."/>
            <person name="Courtney L."/>
            <person name="Fronick C."/>
            <person name="O'Laughlin M."/>
            <person name="Godfrey J."/>
            <person name="Wilson R.M."/>
            <person name="Miner T."/>
            <person name="Farmer C."/>
            <person name="Delehaunty K."/>
            <person name="Cordes M."/>
            <person name="Minx P."/>
            <person name="Tomlinson C."/>
            <person name="Chen J."/>
            <person name="Wollam A."/>
            <person name="Pepin K.H."/>
            <person name="Bhonagiri V."/>
            <person name="Zhang X."/>
            <person name="Warren W."/>
            <person name="Mitreva M."/>
            <person name="Mardis E.R."/>
            <person name="Wilson R.K."/>
        </authorList>
    </citation>
    <scope>NUCLEOTIDE SEQUENCE [LARGE SCALE GENOMIC DNA]</scope>
    <source>
        <strain evidence="1 2">ATCC 29426</strain>
    </source>
</reference>
<evidence type="ECO:0000313" key="2">
    <source>
        <dbReference type="Proteomes" id="UP000016660"/>
    </source>
</evidence>
<accession>A0ABN0NV46</accession>
<dbReference type="EMBL" id="AWUY01000024">
    <property type="protein sequence ID" value="ERJ80572.1"/>
    <property type="molecule type" value="Genomic_DNA"/>
</dbReference>
<organism evidence="1 2">
    <name type="scientific">Prevotella disiens JCM 6334 = ATCC 29426</name>
    <dbReference type="NCBI Taxonomy" id="1235811"/>
    <lineage>
        <taxon>Bacteria</taxon>
        <taxon>Pseudomonadati</taxon>
        <taxon>Bacteroidota</taxon>
        <taxon>Bacteroidia</taxon>
        <taxon>Bacteroidales</taxon>
        <taxon>Prevotellaceae</taxon>
        <taxon>Prevotella</taxon>
    </lineage>
</organism>